<evidence type="ECO:0000256" key="2">
    <source>
        <dbReference type="ARBA" id="ARBA00008540"/>
    </source>
</evidence>
<keyword evidence="3 9" id="KW-0813">Transport</keyword>
<feature type="transmembrane region" description="Helical" evidence="9">
    <location>
        <begin position="318"/>
        <end position="338"/>
    </location>
</feature>
<dbReference type="NCBIfam" id="TIGR00796">
    <property type="entry name" value="livcs"/>
    <property type="match status" value="1"/>
</dbReference>
<dbReference type="PANTHER" id="PTHR30588:SF0">
    <property type="entry name" value="BRANCHED-CHAIN AMINO ACID PERMEASE BRNQ"/>
    <property type="match status" value="1"/>
</dbReference>
<evidence type="ECO:0000256" key="8">
    <source>
        <dbReference type="ARBA" id="ARBA00023136"/>
    </source>
</evidence>
<dbReference type="Proteomes" id="UP000070174">
    <property type="component" value="Unassembled WGS sequence"/>
</dbReference>
<dbReference type="GO" id="GO:0015820">
    <property type="term" value="P:L-leucine transport"/>
    <property type="evidence" value="ECO:0007669"/>
    <property type="project" value="TreeGrafter"/>
</dbReference>
<name>A0A133PRL9_9FIRM</name>
<feature type="transmembrane region" description="Helical" evidence="9">
    <location>
        <begin position="12"/>
        <end position="29"/>
    </location>
</feature>
<keyword evidence="6 9" id="KW-0029">Amino-acid transport</keyword>
<dbReference type="PANTHER" id="PTHR30588">
    <property type="entry name" value="BRANCHED-CHAIN AMINO ACID TRANSPORT SYSTEM 2 CARRIER PROTEIN"/>
    <property type="match status" value="1"/>
</dbReference>
<proteinExistence type="inferred from homology"/>
<evidence type="ECO:0000256" key="6">
    <source>
        <dbReference type="ARBA" id="ARBA00022970"/>
    </source>
</evidence>
<feature type="transmembrane region" description="Helical" evidence="9">
    <location>
        <begin position="344"/>
        <end position="362"/>
    </location>
</feature>
<feature type="transmembrane region" description="Helical" evidence="9">
    <location>
        <begin position="81"/>
        <end position="98"/>
    </location>
</feature>
<evidence type="ECO:0000256" key="5">
    <source>
        <dbReference type="ARBA" id="ARBA00022692"/>
    </source>
</evidence>
<feature type="transmembrane region" description="Helical" evidence="9">
    <location>
        <begin position="369"/>
        <end position="388"/>
    </location>
</feature>
<feature type="transmembrane region" description="Helical" evidence="9">
    <location>
        <begin position="191"/>
        <end position="210"/>
    </location>
</feature>
<accession>A0A133PRL9</accession>
<feature type="transmembrane region" description="Helical" evidence="9">
    <location>
        <begin position="408"/>
        <end position="427"/>
    </location>
</feature>
<dbReference type="PATRIC" id="fig|54005.3.peg.435"/>
<organism evidence="10">
    <name type="scientific">Peptoniphilus harei</name>
    <dbReference type="NCBI Taxonomy" id="54005"/>
    <lineage>
        <taxon>Bacteria</taxon>
        <taxon>Bacillati</taxon>
        <taxon>Bacillota</taxon>
        <taxon>Tissierellia</taxon>
        <taxon>Tissierellales</taxon>
        <taxon>Peptoniphilaceae</taxon>
        <taxon>Peptoniphilus</taxon>
    </lineage>
</organism>
<evidence type="ECO:0000313" key="11">
    <source>
        <dbReference type="Proteomes" id="UP000070174"/>
    </source>
</evidence>
<dbReference type="EMBL" id="LRQE01000012">
    <property type="protein sequence ID" value="KXA31453.1"/>
    <property type="molecule type" value="Genomic_DNA"/>
</dbReference>
<protein>
    <recommendedName>
        <fullName evidence="9">Branched-chain amino acid transport system carrier protein</fullName>
    </recommendedName>
</protein>
<dbReference type="GO" id="GO:0005886">
    <property type="term" value="C:plasma membrane"/>
    <property type="evidence" value="ECO:0007669"/>
    <property type="project" value="UniProtKB-SubCell"/>
</dbReference>
<keyword evidence="5 9" id="KW-0812">Transmembrane</keyword>
<dbReference type="RefSeq" id="WP_060799725.1">
    <property type="nucleotide sequence ID" value="NZ_KQ957090.1"/>
</dbReference>
<feature type="transmembrane region" description="Helical" evidence="9">
    <location>
        <begin position="118"/>
        <end position="137"/>
    </location>
</feature>
<comment type="function">
    <text evidence="9">Component of the transport system for branched-chain amino acids.</text>
</comment>
<evidence type="ECO:0000256" key="9">
    <source>
        <dbReference type="RuleBase" id="RU362122"/>
    </source>
</evidence>
<feature type="transmembrane region" description="Helical" evidence="9">
    <location>
        <begin position="41"/>
        <end position="61"/>
    </location>
</feature>
<keyword evidence="7 9" id="KW-1133">Transmembrane helix</keyword>
<dbReference type="AlphaFoldDB" id="A0A133PRL9"/>
<dbReference type="GO" id="GO:0015188">
    <property type="term" value="F:L-isoleucine transmembrane transporter activity"/>
    <property type="evidence" value="ECO:0007669"/>
    <property type="project" value="TreeGrafter"/>
</dbReference>
<dbReference type="GO" id="GO:0005304">
    <property type="term" value="F:L-valine transmembrane transporter activity"/>
    <property type="evidence" value="ECO:0007669"/>
    <property type="project" value="TreeGrafter"/>
</dbReference>
<dbReference type="GO" id="GO:0015190">
    <property type="term" value="F:L-leucine transmembrane transporter activity"/>
    <property type="evidence" value="ECO:0007669"/>
    <property type="project" value="TreeGrafter"/>
</dbReference>
<sequence>MNNEIKTKDLFIIGFALFAMFFGAGNLIFPPYLGLLSGHQWWIGFLGFTITDAGLGLLAIIALSKYEGNLNVLASRINKTFAIIISTAIILCIGPFLATPRTAATTYEIAILPIFGEAFNRYLFSVIFFVIACLLSIRPSKVVDIVGKFLTPSLLLCMAVLIVKGIITPMGEVADTTMIDNVLKKGITDGYQTMDAIASCMFALVVIGAVKSRNYSSQKIEIKATILSSVIAVILLALIYGGLLYLGAQTSSLGIYNADTDSTLLLVDITNRVLGGIGVYILGIITALACLTTAIGLISATGNFFNDLTFNKISYERVVVICSIVSCLISMLGVTQIIKISAPILEVIYPCAMTIVFLGLFNEKIKDDLVFKVPSLVSLLFGFLFVLQGKKLLGGFGEMLTKLPLTEFGLGWVCPMILGLVVSLAIVSTRHPKEA</sequence>
<gene>
    <name evidence="10" type="ORF">HMPREF3229_00440</name>
</gene>
<reference evidence="10 11" key="1">
    <citation type="submission" date="2016-01" db="EMBL/GenBank/DDBJ databases">
        <authorList>
            <person name="Oliw E.H."/>
        </authorList>
    </citation>
    <scope>NUCLEOTIDE SEQUENCE [LARGE SCALE GENOMIC DNA]</scope>
    <source>
        <strain evidence="10 11">CMW7756A</strain>
    </source>
</reference>
<keyword evidence="8 9" id="KW-0472">Membrane</keyword>
<keyword evidence="4" id="KW-1003">Cell membrane</keyword>
<feature type="transmembrane region" description="Helical" evidence="9">
    <location>
        <begin position="277"/>
        <end position="298"/>
    </location>
</feature>
<feature type="transmembrane region" description="Helical" evidence="9">
    <location>
        <begin position="222"/>
        <end position="246"/>
    </location>
</feature>
<comment type="subcellular location">
    <subcellularLocation>
        <location evidence="1 9">Cell membrane</location>
        <topology evidence="1 9">Multi-pass membrane protein</topology>
    </subcellularLocation>
</comment>
<feature type="transmembrane region" description="Helical" evidence="9">
    <location>
        <begin position="149"/>
        <end position="171"/>
    </location>
</feature>
<dbReference type="InterPro" id="IPR004685">
    <property type="entry name" value="Brnchd-chn_aa_trnsp_Livcs"/>
</dbReference>
<evidence type="ECO:0000256" key="4">
    <source>
        <dbReference type="ARBA" id="ARBA00022475"/>
    </source>
</evidence>
<comment type="caution">
    <text evidence="10">The sequence shown here is derived from an EMBL/GenBank/DDBJ whole genome shotgun (WGS) entry which is preliminary data.</text>
</comment>
<comment type="similarity">
    <text evidence="2 9">Belongs to the branched chain amino acid transporter family.</text>
</comment>
<evidence type="ECO:0000256" key="1">
    <source>
        <dbReference type="ARBA" id="ARBA00004651"/>
    </source>
</evidence>
<dbReference type="Pfam" id="PF05525">
    <property type="entry name" value="Branch_AA_trans"/>
    <property type="match status" value="1"/>
</dbReference>
<evidence type="ECO:0000313" key="10">
    <source>
        <dbReference type="EMBL" id="KXA31453.1"/>
    </source>
</evidence>
<evidence type="ECO:0000256" key="7">
    <source>
        <dbReference type="ARBA" id="ARBA00022989"/>
    </source>
</evidence>
<dbReference type="GO" id="GO:0015818">
    <property type="term" value="P:isoleucine transport"/>
    <property type="evidence" value="ECO:0007669"/>
    <property type="project" value="TreeGrafter"/>
</dbReference>
<evidence type="ECO:0000256" key="3">
    <source>
        <dbReference type="ARBA" id="ARBA00022448"/>
    </source>
</evidence>